<evidence type="ECO:0000313" key="7">
    <source>
        <dbReference type="EMBL" id="CDF88876.1"/>
    </source>
</evidence>
<dbReference type="Pfam" id="PF03568">
    <property type="entry name" value="Separin_C"/>
    <property type="match status" value="1"/>
</dbReference>
<keyword evidence="4" id="KW-0159">Chromosome partition</keyword>
<accession>A0A8J2T7Y1</accession>
<evidence type="ECO:0000256" key="3">
    <source>
        <dbReference type="ARBA" id="ARBA00022801"/>
    </source>
</evidence>
<feature type="region of interest" description="Disordered" evidence="5">
    <location>
        <begin position="1"/>
        <end position="20"/>
    </location>
</feature>
<evidence type="ECO:0000256" key="5">
    <source>
        <dbReference type="SAM" id="MobiDB-lite"/>
    </source>
</evidence>
<dbReference type="GO" id="GO:0005634">
    <property type="term" value="C:nucleus"/>
    <property type="evidence" value="ECO:0007669"/>
    <property type="project" value="InterPro"/>
</dbReference>
<dbReference type="GO" id="GO:0044732">
    <property type="term" value="C:mitotic spindle pole body"/>
    <property type="evidence" value="ECO:0007669"/>
    <property type="project" value="TreeGrafter"/>
</dbReference>
<dbReference type="PANTHER" id="PTHR12792">
    <property type="entry name" value="EXTRA SPINDLE POLES 1-RELATED"/>
    <property type="match status" value="1"/>
</dbReference>
<dbReference type="GO" id="GO:0072686">
    <property type="term" value="C:mitotic spindle"/>
    <property type="evidence" value="ECO:0007669"/>
    <property type="project" value="TreeGrafter"/>
</dbReference>
<name>A0A8J2T7Y1_ZYGB2</name>
<dbReference type="GO" id="GO:0004197">
    <property type="term" value="F:cysteine-type endopeptidase activity"/>
    <property type="evidence" value="ECO:0007669"/>
    <property type="project" value="InterPro"/>
</dbReference>
<dbReference type="GO" id="GO:0005737">
    <property type="term" value="C:cytoplasm"/>
    <property type="evidence" value="ECO:0007669"/>
    <property type="project" value="TreeGrafter"/>
</dbReference>
<evidence type="ECO:0000256" key="2">
    <source>
        <dbReference type="ARBA" id="ARBA00012489"/>
    </source>
</evidence>
<evidence type="ECO:0000256" key="1">
    <source>
        <dbReference type="ARBA" id="ARBA00000451"/>
    </source>
</evidence>
<comment type="catalytic activity">
    <reaction evidence="1">
        <text>All bonds known to be hydrolyzed by this endopeptidase have arginine in P1 and an acidic residue in P4. P6 is often occupied by an acidic residue or by a hydroxy-amino-acid residue, the phosphorylation of which enhances cleavage.</text>
        <dbReference type="EC" id="3.4.22.49"/>
    </reaction>
</comment>
<proteinExistence type="predicted"/>
<gene>
    <name evidence="7" type="ORF">BN860_03950g</name>
</gene>
<reference evidence="8" key="1">
    <citation type="journal article" date="2013" name="Genome Announc.">
        <title>Genome sequence of the food spoilage yeast Zygosaccharomyces bailii CLIB 213(T).</title>
        <authorList>
            <person name="Galeote V."/>
            <person name="Bigey F."/>
            <person name="Devillers H."/>
            <person name="Neuveglise C."/>
            <person name="Dequin S."/>
        </authorList>
    </citation>
    <scope>NUCLEOTIDE SEQUENCE [LARGE SCALE GENOMIC DNA]</scope>
    <source>
        <strain evidence="8">CLIB 213 / ATCC 58445 / CBS 680 / CCRC 21525 / NBRC 1098 / NCYC 1416 / NRRL Y-2227</strain>
    </source>
</reference>
<evidence type="ECO:0000256" key="4">
    <source>
        <dbReference type="ARBA" id="ARBA00022829"/>
    </source>
</evidence>
<dbReference type="GO" id="GO:0051307">
    <property type="term" value="P:meiotic chromosome separation"/>
    <property type="evidence" value="ECO:0007669"/>
    <property type="project" value="TreeGrafter"/>
</dbReference>
<dbReference type="InterPro" id="IPR030397">
    <property type="entry name" value="SEPARIN_core_dom"/>
</dbReference>
<feature type="domain" description="Peptidase C50" evidence="6">
    <location>
        <begin position="1414"/>
        <end position="1513"/>
    </location>
</feature>
<keyword evidence="3" id="KW-0378">Hydrolase</keyword>
<dbReference type="OrthoDB" id="10255632at2759"/>
<dbReference type="PANTHER" id="PTHR12792:SF0">
    <property type="entry name" value="SEPARIN"/>
    <property type="match status" value="1"/>
</dbReference>
<dbReference type="PROSITE" id="PS51700">
    <property type="entry name" value="SEPARIN"/>
    <property type="match status" value="1"/>
</dbReference>
<dbReference type="Proteomes" id="UP000019375">
    <property type="component" value="Unassembled WGS sequence"/>
</dbReference>
<protein>
    <recommendedName>
        <fullName evidence="2">separase</fullName>
        <ecNumber evidence="2">3.4.22.49</ecNumber>
    </recommendedName>
</protein>
<evidence type="ECO:0000259" key="6">
    <source>
        <dbReference type="PROSITE" id="PS51700"/>
    </source>
</evidence>
<evidence type="ECO:0000313" key="8">
    <source>
        <dbReference type="Proteomes" id="UP000019375"/>
    </source>
</evidence>
<dbReference type="GO" id="GO:0006508">
    <property type="term" value="P:proteolysis"/>
    <property type="evidence" value="ECO:0007669"/>
    <property type="project" value="InterPro"/>
</dbReference>
<sequence>MSKQEEPLNEMSLNTLPGKPNALLSQKKALPYKDNCTTVHNVENSLERLSELLKDKNSIAKHKTEISNYLSALYEEVKSTHTLGLLNRISKQHLVFVVNLFNNQDALDAGLETLHLYNETNSSPVKDLHEMLLADYTFCNNGYLFTLKILAMQAILKLKSYDEYERSLLQAFAHDERYLLKGSNFKIHTLIKLVLHFYSVLPNSRVLFGLKFLQYVECYNLEAGHYIKNMGIDMFEQQLLRYVPERAPVNYRMYLRCFYMQYSKSKPTPEKLMYAELLKSEDGPLKDENDLFNLVTTKDDEKLWGKFLSTGIQDLVVIATRTLQNEDLHYVLKSLIFINQILRNAKYEENRAKASLLDKGLLFVNSHLKKFEKYRRELLTLLQGFYDYCMENNEINRLTNVINTFYNCFVVLRDFEFLKYAAHLEVSRYYVSKDDKLVRPMLRKFEKFVSISSTFQQKLEVFIYIFNVHITMGDLSFSSLQQFCQDIFKSVFSKLKLRVYEEFKQCSEVMLAFLYSNIPSLPPKSKSWYPATRMLYSSLSGMFDLSAIEVNSDVSRWHMLYKYEVLIKTAYYFNLEMSRHSTLNLASITKRYIDKWVKRSLPLDEPLSPFEIEMIKMLLEYLKFNNFDKLIIDLINILKDKERYDCIKVEGEIYLCNALINLKMIEDIERTKHRVLGNACDLKVAKLEPLMTNLRAKMQIFVWEQDIANFEDLFIKYLPLVRSELFDVDNTNQMPVSKYVKVLLFNIELLESASKLHCWNNCIVNSVIEGKKALKLSVCLLKKISKLSQNSRLRLIRLLMVAYINLIETYIRLGISKDCEFYAKEFSKVICELGEPTVVFDCLHFLYEYYQLTGQRALAKTVLQKSNKTFDFIDGETNIWGLTLFLHDNGEYEKLNESLRIFFNADLSKTYLSNYWRLKRGYELKDSECLCKYKTQNDINKLNLMYQRIVNHLESDPFLKSIFESITAVPSCRPRQMSASCHLQTPYKFHLTANVNSSPRSSNMTPRKKHYKQKFDREAAISNLENLIKSAEEMKLTSLKNYEISQLAASYSLALFLLSSISPERINGIKVAEKMVLCDIPRSVPLYHDKILNNINSEIYGNFKLLPMDQSLDPIAIERKKLLNIQETFSKCMSSFNVITIDICPSNDSLLLSKIDSKFGKNVQLRMPLNRAYARDLDCHKLTFGEAKEELESIIQENNRSTSIEVTSAIKTKEERKAWWETRYRLDRRLESLLSSIEHYWFSSLKGLFSPITTKPDVLKIFTLKFYEILHQNLPSRKQCGNPSMFTQIDSWIIELLLQLNPQDDQFALMMEDLLYFILDILLFQGEENAYDEIDFGGLHFHLEDQIRKFREQYCEEEKVVHTFLVVGTGCHAIPWESLSFMKSISVSRIPSYSSLSDLLTRFDYNLFPEISLRNKISMILNPQGDLNRTESRFLAQFTNIMQSKMGSKLLVNRKPDEIGFLEMLKSSNVFIYMGHGGGEQFVRLKEIKKCDRIAPSFLLGCSSGSMKIFPNLEPTGTVYSYLIGGCPLVLGNLWDVTDKDIDKFSESIFNKIGLYRWGNEMGQEPSSIGEKINICSAVSSSRDVCHLKYLNGAAPVVYGLPMTFINA</sequence>
<dbReference type="InterPro" id="IPR005314">
    <property type="entry name" value="Peptidase_C50"/>
</dbReference>
<dbReference type="EC" id="3.4.22.49" evidence="2"/>
<organism evidence="7 8">
    <name type="scientific">Zygosaccharomyces bailii (strain CLIB 213 / ATCC 58445 / CBS 680 / BCRC 21525 / NBRC 1098 / NCYC 1416 / NRRL Y-2227)</name>
    <dbReference type="NCBI Taxonomy" id="1333698"/>
    <lineage>
        <taxon>Eukaryota</taxon>
        <taxon>Fungi</taxon>
        <taxon>Dikarya</taxon>
        <taxon>Ascomycota</taxon>
        <taxon>Saccharomycotina</taxon>
        <taxon>Saccharomycetes</taxon>
        <taxon>Saccharomycetales</taxon>
        <taxon>Saccharomycetaceae</taxon>
        <taxon>Zygosaccharomyces</taxon>
    </lineage>
</organism>
<dbReference type="EMBL" id="HG316456">
    <property type="protein sequence ID" value="CDF88876.1"/>
    <property type="molecule type" value="Genomic_DNA"/>
</dbReference>
<keyword evidence="8" id="KW-1185">Reference proteome</keyword>